<dbReference type="EC" id="2.7.13.3" evidence="3"/>
<keyword evidence="7" id="KW-0808">Transferase</keyword>
<dbReference type="InterPro" id="IPR004358">
    <property type="entry name" value="Sig_transdc_His_kin-like_C"/>
</dbReference>
<dbReference type="InterPro" id="IPR035965">
    <property type="entry name" value="PAS-like_dom_sf"/>
</dbReference>
<dbReference type="SUPFAM" id="SSF55785">
    <property type="entry name" value="PYP-like sensor domain (PAS domain)"/>
    <property type="match status" value="1"/>
</dbReference>
<dbReference type="InterPro" id="IPR008207">
    <property type="entry name" value="Sig_transdc_His_kin_Hpt_dom"/>
</dbReference>
<dbReference type="PANTHER" id="PTHR43047">
    <property type="entry name" value="TWO-COMPONENT HISTIDINE PROTEIN KINASE"/>
    <property type="match status" value="1"/>
</dbReference>
<dbReference type="InterPro" id="IPR003661">
    <property type="entry name" value="HisK_dim/P_dom"/>
</dbReference>
<dbReference type="Gene3D" id="3.40.190.10">
    <property type="entry name" value="Periplasmic binding protein-like II"/>
    <property type="match status" value="2"/>
</dbReference>
<feature type="modified residue" description="4-aspartylphosphate" evidence="15">
    <location>
        <position position="928"/>
    </location>
</feature>
<evidence type="ECO:0000256" key="8">
    <source>
        <dbReference type="ARBA" id="ARBA00022692"/>
    </source>
</evidence>
<keyword evidence="20" id="KW-1185">Reference proteome</keyword>
<keyword evidence="8" id="KW-0812">Transmembrane</keyword>
<evidence type="ECO:0000256" key="11">
    <source>
        <dbReference type="ARBA" id="ARBA00022989"/>
    </source>
</evidence>
<dbReference type="STRING" id="1926881.BTJ39_05045"/>
<evidence type="ECO:0000256" key="10">
    <source>
        <dbReference type="ARBA" id="ARBA00022840"/>
    </source>
</evidence>
<dbReference type="CDD" id="cd16922">
    <property type="entry name" value="HATPase_EvgS-ArcB-TorS-like"/>
    <property type="match status" value="1"/>
</dbReference>
<dbReference type="InterPro" id="IPR005467">
    <property type="entry name" value="His_kinase_dom"/>
</dbReference>
<dbReference type="AlphaFoldDB" id="A0A1S8YQA1"/>
<dbReference type="Pfam" id="PF02518">
    <property type="entry name" value="HATPase_c"/>
    <property type="match status" value="1"/>
</dbReference>
<dbReference type="EMBL" id="MRUL01000002">
    <property type="protein sequence ID" value="OON41331.1"/>
    <property type="molecule type" value="Genomic_DNA"/>
</dbReference>
<dbReference type="InterPro" id="IPR001638">
    <property type="entry name" value="Solute-binding_3/MltF_N"/>
</dbReference>
<dbReference type="CDD" id="cd00082">
    <property type="entry name" value="HisKA"/>
    <property type="match status" value="1"/>
</dbReference>
<evidence type="ECO:0000256" key="3">
    <source>
        <dbReference type="ARBA" id="ARBA00012438"/>
    </source>
</evidence>
<evidence type="ECO:0000256" key="12">
    <source>
        <dbReference type="ARBA" id="ARBA00023012"/>
    </source>
</evidence>
<dbReference type="InterPro" id="IPR003594">
    <property type="entry name" value="HATPase_dom"/>
</dbReference>
<dbReference type="PRINTS" id="PR00344">
    <property type="entry name" value="BCTRLSENSOR"/>
</dbReference>
<dbReference type="Gene3D" id="1.10.287.130">
    <property type="match status" value="1"/>
</dbReference>
<evidence type="ECO:0000256" key="4">
    <source>
        <dbReference type="ARBA" id="ARBA00022475"/>
    </source>
</evidence>
<dbReference type="Proteomes" id="UP000190667">
    <property type="component" value="Unassembled WGS sequence"/>
</dbReference>
<dbReference type="InterPro" id="IPR011006">
    <property type="entry name" value="CheY-like_superfamily"/>
</dbReference>
<keyword evidence="13" id="KW-0472">Membrane</keyword>
<evidence type="ECO:0000259" key="18">
    <source>
        <dbReference type="PROSITE" id="PS50894"/>
    </source>
</evidence>
<comment type="subcellular location">
    <subcellularLocation>
        <location evidence="2">Cell inner membrane</location>
        <topology evidence="2">Multi-pass membrane protein</topology>
    </subcellularLocation>
</comment>
<dbReference type="Pfam" id="PF00512">
    <property type="entry name" value="HisKA"/>
    <property type="match status" value="1"/>
</dbReference>
<evidence type="ECO:0000256" key="9">
    <source>
        <dbReference type="ARBA" id="ARBA00022777"/>
    </source>
</evidence>
<name>A0A1S8YQA1_9GAMM</name>
<dbReference type="InterPro" id="IPR001789">
    <property type="entry name" value="Sig_transdc_resp-reg_receiver"/>
</dbReference>
<dbReference type="PROSITE" id="PS50109">
    <property type="entry name" value="HIS_KIN"/>
    <property type="match status" value="1"/>
</dbReference>
<dbReference type="SUPFAM" id="SSF53850">
    <property type="entry name" value="Periplasmic binding protein-like II"/>
    <property type="match status" value="1"/>
</dbReference>
<dbReference type="SUPFAM" id="SSF47226">
    <property type="entry name" value="Histidine-containing phosphotransfer domain, HPT domain"/>
    <property type="match status" value="1"/>
</dbReference>
<reference evidence="19 20" key="1">
    <citation type="submission" date="2016-12" db="EMBL/GenBank/DDBJ databases">
        <title>Izhakiella australiana sp. nov. of genus Izhakiella isolated from Australian desert.</title>
        <authorList>
            <person name="Ji M."/>
        </authorList>
    </citation>
    <scope>NUCLEOTIDE SEQUENCE [LARGE SCALE GENOMIC DNA]</scope>
    <source>
        <strain evidence="19 20">D4N98</strain>
    </source>
</reference>
<organism evidence="19 20">
    <name type="scientific">Izhakiella australiensis</name>
    <dbReference type="NCBI Taxonomy" id="1926881"/>
    <lineage>
        <taxon>Bacteria</taxon>
        <taxon>Pseudomonadati</taxon>
        <taxon>Pseudomonadota</taxon>
        <taxon>Gammaproteobacteria</taxon>
        <taxon>Enterobacterales</taxon>
        <taxon>Erwiniaceae</taxon>
        <taxon>Izhakiella</taxon>
    </lineage>
</organism>
<dbReference type="SUPFAM" id="SSF52172">
    <property type="entry name" value="CheY-like"/>
    <property type="match status" value="1"/>
</dbReference>
<evidence type="ECO:0000313" key="20">
    <source>
        <dbReference type="Proteomes" id="UP000190667"/>
    </source>
</evidence>
<dbReference type="PROSITE" id="PS50110">
    <property type="entry name" value="RESPONSE_REGULATORY"/>
    <property type="match status" value="1"/>
</dbReference>
<keyword evidence="9" id="KW-0418">Kinase</keyword>
<dbReference type="SUPFAM" id="SSF55874">
    <property type="entry name" value="ATPase domain of HSP90 chaperone/DNA topoisomerase II/histidine kinase"/>
    <property type="match status" value="1"/>
</dbReference>
<keyword evidence="10" id="KW-0067">ATP-binding</keyword>
<evidence type="ECO:0000256" key="5">
    <source>
        <dbReference type="ARBA" id="ARBA00022519"/>
    </source>
</evidence>
<sequence>MLWLLLPFSVCLHAEDKIGILSHSAPFSANASGRSVLADDAALLWQGETQTPELIHYASKDEALQALSQGKIHSLIAAGDFADAGLKASAPLMTFRLCLLGTQSVQQPLLVLPEIPDTLRAQFRSQSQKLLEGDSSLYDDLRRMTRNEASGVVAPCFMVNQFMLRVPISSLPHSVMPDLQPMYYRAWVPASNQPLLDDINRRISRLDKRDVRGLEQRWGLPTGSVTDQRTWMDGSIIRPLTLRIALVGEHPPLVIADEDNDISGVWRDLLNTFFPPSIFSMQITRVASKQQAEQLLRRGSVDLVMGDTAPVTEGYQGVIFDHQVQGLVSLSSDPLSGNLTSLRHKRLVIVRDSPLMPLLKQRLPAEGVLQVDNITQGLALIEAGGAEGMIADAFSLNYELQRRDNDKLILRGVDLPELPLWFVLPRGNSPLYQRLSDILEGITVADIQSSKSRWLASGDNGDNSRVSLWVELLAMITLFAVILTIAIIARHFIRQRQSEQTHRQLNDALRLWQALLNSAPVPQFICDPAGRVVRFNQAFAEASIVPPGIVAGTLLPDQTGHPLAEWLSLPTRIAALNSAEPFVDEVTVEHQSHSVTLFRWLARYTDSEGIPQGMVGGWIDISDKAALESALNRSLMLAEKASEEKSQFLARMSHDIRTPLNVLLGLLDIERETHSSLELAWQAATTLRDLVGDILDLSRIEAGELLLQPDSHNLSQILQASEAIFASSARSKGLEWHSDVQIPPSLFCRFDHVRFNQIVANLLGNAIKYTTEGSVTLQARYQHEQLSVAVIDTGIGIPPERQESIFQPWFQLDATTPYSSGLGLAICKQLITLMAGTLEIVSEPGKGTRVLVTLPLETAQPPVTENLSAENLSGKTGYHVLLVDDFPANLTVMSMQLGRLGHQVTACATPGETLEYLRHNQPDILITDSQMPEMDGYRLVEQVILRGLSGELHCPTLLLGCTANALRREEERARDAGMDALLRKPLSESRLQQALSRFPQVASDVPDLQEIQAMAGQQSEMVTLMLQQLKQALDEDLQQLDPVRPEAENLARIAHRLKASWSLLRLHRAERFCQIIEKLPDLLAAGDIQQHELTPLVTRFIAEMRRYQRLLLDGHPAS</sequence>
<accession>A0A1S8YQA1</accession>
<proteinExistence type="predicted"/>
<dbReference type="PANTHER" id="PTHR43047:SF72">
    <property type="entry name" value="OSMOSENSING HISTIDINE PROTEIN KINASE SLN1"/>
    <property type="match status" value="1"/>
</dbReference>
<dbReference type="GO" id="GO:0005886">
    <property type="term" value="C:plasma membrane"/>
    <property type="evidence" value="ECO:0007669"/>
    <property type="project" value="UniProtKB-SubCell"/>
</dbReference>
<evidence type="ECO:0000256" key="15">
    <source>
        <dbReference type="PROSITE-ProRule" id="PRU00169"/>
    </source>
</evidence>
<dbReference type="Gene3D" id="1.20.120.160">
    <property type="entry name" value="HPT domain"/>
    <property type="match status" value="1"/>
</dbReference>
<evidence type="ECO:0000313" key="19">
    <source>
        <dbReference type="EMBL" id="OON41331.1"/>
    </source>
</evidence>
<dbReference type="Pfam" id="PF00072">
    <property type="entry name" value="Response_reg"/>
    <property type="match status" value="1"/>
</dbReference>
<keyword evidence="4" id="KW-1003">Cell membrane</keyword>
<dbReference type="SMART" id="SM00388">
    <property type="entry name" value="HisKA"/>
    <property type="match status" value="1"/>
</dbReference>
<comment type="catalytic activity">
    <reaction evidence="1">
        <text>ATP + protein L-histidine = ADP + protein N-phospho-L-histidine.</text>
        <dbReference type="EC" id="2.7.13.3"/>
    </reaction>
</comment>
<evidence type="ECO:0000256" key="6">
    <source>
        <dbReference type="ARBA" id="ARBA00022553"/>
    </source>
</evidence>
<dbReference type="SUPFAM" id="SSF47384">
    <property type="entry name" value="Homodimeric domain of signal transducing histidine kinase"/>
    <property type="match status" value="1"/>
</dbReference>
<dbReference type="InterPro" id="IPR036641">
    <property type="entry name" value="HPT_dom_sf"/>
</dbReference>
<dbReference type="SMART" id="SM00448">
    <property type="entry name" value="REC"/>
    <property type="match status" value="1"/>
</dbReference>
<evidence type="ECO:0000259" key="17">
    <source>
        <dbReference type="PROSITE" id="PS50110"/>
    </source>
</evidence>
<evidence type="ECO:0000256" key="2">
    <source>
        <dbReference type="ARBA" id="ARBA00004429"/>
    </source>
</evidence>
<evidence type="ECO:0000256" key="1">
    <source>
        <dbReference type="ARBA" id="ARBA00000085"/>
    </source>
</evidence>
<dbReference type="Gene3D" id="3.30.565.10">
    <property type="entry name" value="Histidine kinase-like ATPase, C-terminal domain"/>
    <property type="match status" value="1"/>
</dbReference>
<dbReference type="SMART" id="SM00062">
    <property type="entry name" value="PBPb"/>
    <property type="match status" value="1"/>
</dbReference>
<dbReference type="PROSITE" id="PS50894">
    <property type="entry name" value="HPT"/>
    <property type="match status" value="1"/>
</dbReference>
<dbReference type="GO" id="GO:0000155">
    <property type="term" value="F:phosphorelay sensor kinase activity"/>
    <property type="evidence" value="ECO:0007669"/>
    <property type="project" value="InterPro"/>
</dbReference>
<dbReference type="InterPro" id="IPR036890">
    <property type="entry name" value="HATPase_C_sf"/>
</dbReference>
<keyword evidence="6 15" id="KW-0597">Phosphoprotein</keyword>
<gene>
    <name evidence="19" type="ORF">BTJ39_05045</name>
</gene>
<comment type="caution">
    <text evidence="19">The sequence shown here is derived from an EMBL/GenBank/DDBJ whole genome shotgun (WGS) entry which is preliminary data.</text>
</comment>
<protein>
    <recommendedName>
        <fullName evidence="3">histidine kinase</fullName>
        <ecNumber evidence="3">2.7.13.3</ecNumber>
    </recommendedName>
</protein>
<keyword evidence="10" id="KW-0547">Nucleotide-binding</keyword>
<feature type="domain" description="HPt" evidence="18">
    <location>
        <begin position="1014"/>
        <end position="1114"/>
    </location>
</feature>
<evidence type="ECO:0000256" key="14">
    <source>
        <dbReference type="PROSITE-ProRule" id="PRU00110"/>
    </source>
</evidence>
<evidence type="ECO:0000259" key="16">
    <source>
        <dbReference type="PROSITE" id="PS50109"/>
    </source>
</evidence>
<feature type="domain" description="Histidine kinase" evidence="16">
    <location>
        <begin position="651"/>
        <end position="858"/>
    </location>
</feature>
<keyword evidence="12" id="KW-0902">Two-component regulatory system</keyword>
<keyword evidence="5" id="KW-0997">Cell inner membrane</keyword>
<keyword evidence="11" id="KW-1133">Transmembrane helix</keyword>
<feature type="modified residue" description="Phosphohistidine" evidence="14">
    <location>
        <position position="1055"/>
    </location>
</feature>
<dbReference type="InterPro" id="IPR036097">
    <property type="entry name" value="HisK_dim/P_sf"/>
</dbReference>
<feature type="domain" description="Response regulatory" evidence="17">
    <location>
        <begin position="879"/>
        <end position="999"/>
    </location>
</feature>
<dbReference type="GO" id="GO:0009927">
    <property type="term" value="F:histidine phosphotransfer kinase activity"/>
    <property type="evidence" value="ECO:0007669"/>
    <property type="project" value="TreeGrafter"/>
</dbReference>
<dbReference type="CDD" id="cd17546">
    <property type="entry name" value="REC_hyHK_CKI1_RcsC-like"/>
    <property type="match status" value="1"/>
</dbReference>
<dbReference type="Gene3D" id="3.30.450.20">
    <property type="entry name" value="PAS domain"/>
    <property type="match status" value="1"/>
</dbReference>
<dbReference type="SMART" id="SM00387">
    <property type="entry name" value="HATPase_c"/>
    <property type="match status" value="1"/>
</dbReference>
<evidence type="ECO:0000256" key="13">
    <source>
        <dbReference type="ARBA" id="ARBA00023136"/>
    </source>
</evidence>
<dbReference type="Gene3D" id="3.40.50.2300">
    <property type="match status" value="1"/>
</dbReference>
<evidence type="ECO:0000256" key="7">
    <source>
        <dbReference type="ARBA" id="ARBA00022679"/>
    </source>
</evidence>